<dbReference type="Proteomes" id="UP001529510">
    <property type="component" value="Unassembled WGS sequence"/>
</dbReference>
<gene>
    <name evidence="3" type="ORF">M9458_026114</name>
</gene>
<feature type="coiled-coil region" evidence="2">
    <location>
        <begin position="36"/>
        <end position="77"/>
    </location>
</feature>
<evidence type="ECO:0000313" key="3">
    <source>
        <dbReference type="EMBL" id="KAL0177220.1"/>
    </source>
</evidence>
<feature type="non-terminal residue" evidence="3">
    <location>
        <position position="1"/>
    </location>
</feature>
<dbReference type="PANTHER" id="PTHR11915">
    <property type="entry name" value="SPECTRIN/FILAMIN RELATED CYTOSKELETAL PROTEIN"/>
    <property type="match status" value="1"/>
</dbReference>
<dbReference type="GO" id="GO:0003779">
    <property type="term" value="F:actin binding"/>
    <property type="evidence" value="ECO:0007669"/>
    <property type="project" value="UniProtKB-KW"/>
</dbReference>
<comment type="caution">
    <text evidence="3">The sequence shown here is derived from an EMBL/GenBank/DDBJ whole genome shotgun (WGS) entry which is preliminary data.</text>
</comment>
<dbReference type="EMBL" id="JAMKFB020000013">
    <property type="protein sequence ID" value="KAL0177220.1"/>
    <property type="molecule type" value="Genomic_DNA"/>
</dbReference>
<keyword evidence="4" id="KW-1185">Reference proteome</keyword>
<evidence type="ECO:0000313" key="4">
    <source>
        <dbReference type="Proteomes" id="UP001529510"/>
    </source>
</evidence>
<feature type="non-terminal residue" evidence="3">
    <location>
        <position position="183"/>
    </location>
</feature>
<accession>A0ABD0PU21</accession>
<sequence>AHHQEILSQQQDLIIATQSAQALLDKQAQVLSPAEKDKLQRDIKELKGRYEASLTQAEQQMKQVQTVQEELQKFKGDCEEFEAWLQQAHGQMEELGAPAGGLDTLSNNLQRQKSFSEDVISHKGDLRFITISGQKVLDAAKACERSESGGADGLPVIDMSGTCAAVKERLDSAASSYKALHTQ</sequence>
<organism evidence="3 4">
    <name type="scientific">Cirrhinus mrigala</name>
    <name type="common">Mrigala</name>
    <dbReference type="NCBI Taxonomy" id="683832"/>
    <lineage>
        <taxon>Eukaryota</taxon>
        <taxon>Metazoa</taxon>
        <taxon>Chordata</taxon>
        <taxon>Craniata</taxon>
        <taxon>Vertebrata</taxon>
        <taxon>Euteleostomi</taxon>
        <taxon>Actinopterygii</taxon>
        <taxon>Neopterygii</taxon>
        <taxon>Teleostei</taxon>
        <taxon>Ostariophysi</taxon>
        <taxon>Cypriniformes</taxon>
        <taxon>Cyprinidae</taxon>
        <taxon>Labeoninae</taxon>
        <taxon>Labeonini</taxon>
        <taxon>Cirrhinus</taxon>
    </lineage>
</organism>
<reference evidence="3 4" key="1">
    <citation type="submission" date="2024-05" db="EMBL/GenBank/DDBJ databases">
        <title>Genome sequencing and assembly of Indian major carp, Cirrhinus mrigala (Hamilton, 1822).</title>
        <authorList>
            <person name="Mohindra V."/>
            <person name="Chowdhury L.M."/>
            <person name="Lal K."/>
            <person name="Jena J.K."/>
        </authorList>
    </citation>
    <scope>NUCLEOTIDE SEQUENCE [LARGE SCALE GENOMIC DNA]</scope>
    <source>
        <strain evidence="3">CM1030</strain>
        <tissue evidence="3">Blood</tissue>
    </source>
</reference>
<evidence type="ECO:0000256" key="1">
    <source>
        <dbReference type="ARBA" id="ARBA00023203"/>
    </source>
</evidence>
<dbReference type="SUPFAM" id="SSF46966">
    <property type="entry name" value="Spectrin repeat"/>
    <property type="match status" value="1"/>
</dbReference>
<dbReference type="InterPro" id="IPR002017">
    <property type="entry name" value="Spectrin_repeat"/>
</dbReference>
<name>A0ABD0PU21_CIRMR</name>
<keyword evidence="1" id="KW-0009">Actin-binding</keyword>
<dbReference type="Pfam" id="PF00435">
    <property type="entry name" value="Spectrin"/>
    <property type="match status" value="1"/>
</dbReference>
<dbReference type="AlphaFoldDB" id="A0ABD0PU21"/>
<protein>
    <recommendedName>
        <fullName evidence="5">Dystonin</fullName>
    </recommendedName>
</protein>
<evidence type="ECO:0000256" key="2">
    <source>
        <dbReference type="SAM" id="Coils"/>
    </source>
</evidence>
<evidence type="ECO:0008006" key="5">
    <source>
        <dbReference type="Google" id="ProtNLM"/>
    </source>
</evidence>
<proteinExistence type="predicted"/>
<dbReference type="Gene3D" id="1.20.58.60">
    <property type="match status" value="1"/>
</dbReference>
<keyword evidence="2" id="KW-0175">Coiled coil</keyword>